<organism evidence="3">
    <name type="scientific">Anopheles braziliensis</name>
    <dbReference type="NCBI Taxonomy" id="58242"/>
    <lineage>
        <taxon>Eukaryota</taxon>
        <taxon>Metazoa</taxon>
        <taxon>Ecdysozoa</taxon>
        <taxon>Arthropoda</taxon>
        <taxon>Hexapoda</taxon>
        <taxon>Insecta</taxon>
        <taxon>Pterygota</taxon>
        <taxon>Neoptera</taxon>
        <taxon>Endopterygota</taxon>
        <taxon>Diptera</taxon>
        <taxon>Nematocera</taxon>
        <taxon>Culicoidea</taxon>
        <taxon>Culicidae</taxon>
        <taxon>Anophelinae</taxon>
        <taxon>Anopheles</taxon>
    </lineage>
</organism>
<dbReference type="EMBL" id="GGFM01000055">
    <property type="protein sequence ID" value="MBW20806.1"/>
    <property type="molecule type" value="Transcribed_RNA"/>
</dbReference>
<name>A0A2M3YX30_9DIPT</name>
<evidence type="ECO:0000313" key="3">
    <source>
        <dbReference type="EMBL" id="MBW20806.1"/>
    </source>
</evidence>
<feature type="signal peptide" evidence="2">
    <location>
        <begin position="1"/>
        <end position="24"/>
    </location>
</feature>
<feature type="chain" id="PRO_5014740131" evidence="2">
    <location>
        <begin position="25"/>
        <end position="580"/>
    </location>
</feature>
<feature type="compositionally biased region" description="Acidic residues" evidence="1">
    <location>
        <begin position="200"/>
        <end position="209"/>
    </location>
</feature>
<proteinExistence type="predicted"/>
<feature type="compositionally biased region" description="Low complexity" evidence="1">
    <location>
        <begin position="256"/>
        <end position="270"/>
    </location>
</feature>
<feature type="compositionally biased region" description="Polar residues" evidence="1">
    <location>
        <begin position="123"/>
        <end position="135"/>
    </location>
</feature>
<feature type="region of interest" description="Disordered" evidence="1">
    <location>
        <begin position="82"/>
        <end position="291"/>
    </location>
</feature>
<evidence type="ECO:0000256" key="2">
    <source>
        <dbReference type="SAM" id="SignalP"/>
    </source>
</evidence>
<protein>
    <submittedName>
        <fullName evidence="3">Putative mucin-22</fullName>
    </submittedName>
</protein>
<keyword evidence="2" id="KW-0732">Signal</keyword>
<dbReference type="AlphaFoldDB" id="A0A2M3YX30"/>
<feature type="compositionally biased region" description="Acidic residues" evidence="1">
    <location>
        <begin position="246"/>
        <end position="255"/>
    </location>
</feature>
<feature type="compositionally biased region" description="Low complexity" evidence="1">
    <location>
        <begin position="136"/>
        <end position="150"/>
    </location>
</feature>
<reference evidence="3" key="1">
    <citation type="submission" date="2018-01" db="EMBL/GenBank/DDBJ databases">
        <title>An insight into the sialome of Amazonian anophelines.</title>
        <authorList>
            <person name="Ribeiro J.M."/>
            <person name="Scarpassa V."/>
            <person name="Calvo E."/>
        </authorList>
    </citation>
    <scope>NUCLEOTIDE SEQUENCE</scope>
    <source>
        <tissue evidence="3">Salivary glands</tissue>
    </source>
</reference>
<feature type="compositionally biased region" description="Acidic residues" evidence="1">
    <location>
        <begin position="151"/>
        <end position="171"/>
    </location>
</feature>
<accession>A0A2M3YX30</accession>
<sequence length="580" mass="63487">MGKVKSGFVCQLFLTLLVLTSVQADIKDKMRNSVSFKLTELIRKLFPVDEKADQTVLQNIVPNIINGIKNFIYPPSTTSALTTTEQTVSMQTTDQPPATDDPGEQQTTSTSIASTSEDDTQKTSEAQTVTTEDQATSTTESINIESSTGPSEEDETDSTVSDEETSSETPDETSTQPSEEGESESTVSEEDQTTETPAGETEETAETEVEASTTPGADEATTPSEEGESESTVSEEDQTTETPAGETEETAETEAEASTTPGADEATTPSEEGESESTVSEEDQTTGTVGVMTSTVSTTTLEPIEECTDYAPPPPALRKLYEKLKPHLKVSSRAPPPDRKKYPSYRKLMKDINKIPVGSSSFSGKVKAVITSFQSSIDESVDLQRRYFEATHVNMLFQLKNHVQKLFNKFTDLVSRSLQNSGVCNVQSQACWDKLNSELPRFMDDMNQEIVTCDDIFNANIENPLGTLVRKTTVDRIGKEYDNIQAKCLTSGQSNDEVLACLMKNLPYYVPRSAAYYSSLENAVNQGTNLMGYVTNMAQICYDNAYNARTQLFNNGMTKLNACVQGETSSDVRLHQELDK</sequence>
<feature type="compositionally biased region" description="Acidic residues" evidence="1">
    <location>
        <begin position="179"/>
        <end position="193"/>
    </location>
</feature>
<evidence type="ECO:0000256" key="1">
    <source>
        <dbReference type="SAM" id="MobiDB-lite"/>
    </source>
</evidence>
<feature type="compositionally biased region" description="Acidic residues" evidence="1">
    <location>
        <begin position="271"/>
        <end position="284"/>
    </location>
</feature>
<feature type="compositionally biased region" description="Low complexity" evidence="1">
    <location>
        <begin position="210"/>
        <end position="224"/>
    </location>
</feature>
<feature type="compositionally biased region" description="Low complexity" evidence="1">
    <location>
        <begin position="82"/>
        <end position="93"/>
    </location>
</feature>
<feature type="compositionally biased region" description="Acidic residues" evidence="1">
    <location>
        <begin position="225"/>
        <end position="239"/>
    </location>
</feature>